<protein>
    <submittedName>
        <fullName evidence="4">ComF family protein</fullName>
    </submittedName>
</protein>
<comment type="similarity">
    <text evidence="1">Belongs to the ComF/GntX family.</text>
</comment>
<feature type="domain" description="Double zinc ribbon" evidence="3">
    <location>
        <begin position="12"/>
        <end position="74"/>
    </location>
</feature>
<dbReference type="SUPFAM" id="SSF53271">
    <property type="entry name" value="PRTase-like"/>
    <property type="match status" value="1"/>
</dbReference>
<sequence>MNFKGLASGLFSLFLPADCKICGKALEPLNFSYICENCWDRVKLLKMPHCSRCAKPFPASLASLEVPSLLCTECSQDSSPFKKIFVPTLYEGVMKDAIHLLKYRRKKGIMKQLEKILKVYFFQTDFPFSKFDLVVPIPLHRKKLKERGFNQAELLARVIATHFGLKLVKNNLQRVKATKSQTSLSKKKRIENIKGAFQFRNKGKFQAKKILLVDDVYTTGTTVREAARVLKKAKARETYIFTLARAS</sequence>
<comment type="caution">
    <text evidence="4">The sequence shown here is derived from an EMBL/GenBank/DDBJ whole genome shotgun (WGS) entry which is preliminary data.</text>
</comment>
<dbReference type="InterPro" id="IPR044005">
    <property type="entry name" value="DZR_2"/>
</dbReference>
<evidence type="ECO:0000313" key="4">
    <source>
        <dbReference type="EMBL" id="TET92736.1"/>
    </source>
</evidence>
<proteinExistence type="inferred from homology"/>
<evidence type="ECO:0000256" key="1">
    <source>
        <dbReference type="ARBA" id="ARBA00008007"/>
    </source>
</evidence>
<dbReference type="EMBL" id="SOIJ01000183">
    <property type="protein sequence ID" value="TET92736.1"/>
    <property type="molecule type" value="Genomic_DNA"/>
</dbReference>
<gene>
    <name evidence="4" type="ORF">E3J33_03250</name>
</gene>
<dbReference type="InterPro" id="IPR051910">
    <property type="entry name" value="ComF/GntX_DNA_util-trans"/>
</dbReference>
<dbReference type="Gene3D" id="3.40.50.2020">
    <property type="match status" value="1"/>
</dbReference>
<accession>A0A523YMD0</accession>
<name>A0A523YMD0_UNCAE</name>
<evidence type="ECO:0000259" key="2">
    <source>
        <dbReference type="Pfam" id="PF00156"/>
    </source>
</evidence>
<evidence type="ECO:0000313" key="5">
    <source>
        <dbReference type="Proteomes" id="UP000316925"/>
    </source>
</evidence>
<dbReference type="PANTHER" id="PTHR47505:SF1">
    <property type="entry name" value="DNA UTILIZATION PROTEIN YHGH"/>
    <property type="match status" value="1"/>
</dbReference>
<dbReference type="CDD" id="cd06223">
    <property type="entry name" value="PRTases_typeI"/>
    <property type="match status" value="1"/>
</dbReference>
<dbReference type="PANTHER" id="PTHR47505">
    <property type="entry name" value="DNA UTILIZATION PROTEIN YHGH"/>
    <property type="match status" value="1"/>
</dbReference>
<dbReference type="AlphaFoldDB" id="A0A523YMD0"/>
<dbReference type="InterPro" id="IPR029057">
    <property type="entry name" value="PRTase-like"/>
</dbReference>
<organism evidence="4 5">
    <name type="scientific">Aerophobetes bacterium</name>
    <dbReference type="NCBI Taxonomy" id="2030807"/>
    <lineage>
        <taxon>Bacteria</taxon>
        <taxon>Candidatus Aerophobota</taxon>
    </lineage>
</organism>
<feature type="domain" description="Phosphoribosyltransferase" evidence="2">
    <location>
        <begin position="154"/>
        <end position="244"/>
    </location>
</feature>
<evidence type="ECO:0000259" key="3">
    <source>
        <dbReference type="Pfam" id="PF18912"/>
    </source>
</evidence>
<dbReference type="Pfam" id="PF00156">
    <property type="entry name" value="Pribosyltran"/>
    <property type="match status" value="1"/>
</dbReference>
<dbReference type="Proteomes" id="UP000316925">
    <property type="component" value="Unassembled WGS sequence"/>
</dbReference>
<dbReference type="Pfam" id="PF18912">
    <property type="entry name" value="DZR_2"/>
    <property type="match status" value="1"/>
</dbReference>
<dbReference type="InterPro" id="IPR000836">
    <property type="entry name" value="PRTase_dom"/>
</dbReference>
<reference evidence="4 5" key="1">
    <citation type="submission" date="2019-03" db="EMBL/GenBank/DDBJ databases">
        <title>Metabolic potential of uncultured bacteria and archaea associated with petroleum seepage in deep-sea sediments.</title>
        <authorList>
            <person name="Dong X."/>
            <person name="Hubert C."/>
        </authorList>
    </citation>
    <scope>NUCLEOTIDE SEQUENCE [LARGE SCALE GENOMIC DNA]</scope>
    <source>
        <strain evidence="4">E29_bin28</strain>
    </source>
</reference>